<dbReference type="PROSITE" id="PS51257">
    <property type="entry name" value="PROKAR_LIPOPROTEIN"/>
    <property type="match status" value="1"/>
</dbReference>
<accession>A0A915EEC5</accession>
<feature type="region of interest" description="Disordered" evidence="1">
    <location>
        <begin position="293"/>
        <end position="354"/>
    </location>
</feature>
<keyword evidence="2" id="KW-0812">Transmembrane</keyword>
<keyword evidence="2" id="KW-1133">Transmembrane helix</keyword>
<evidence type="ECO:0000256" key="1">
    <source>
        <dbReference type="SAM" id="MobiDB-lite"/>
    </source>
</evidence>
<evidence type="ECO:0000256" key="3">
    <source>
        <dbReference type="SAM" id="SignalP"/>
    </source>
</evidence>
<dbReference type="AlphaFoldDB" id="A0A915EEC5"/>
<keyword evidence="3" id="KW-0732">Signal</keyword>
<proteinExistence type="predicted"/>
<organism evidence="4 5">
    <name type="scientific">Ditylenchus dipsaci</name>
    <dbReference type="NCBI Taxonomy" id="166011"/>
    <lineage>
        <taxon>Eukaryota</taxon>
        <taxon>Metazoa</taxon>
        <taxon>Ecdysozoa</taxon>
        <taxon>Nematoda</taxon>
        <taxon>Chromadorea</taxon>
        <taxon>Rhabditida</taxon>
        <taxon>Tylenchina</taxon>
        <taxon>Tylenchomorpha</taxon>
        <taxon>Sphaerularioidea</taxon>
        <taxon>Anguinidae</taxon>
        <taxon>Anguininae</taxon>
        <taxon>Ditylenchus</taxon>
    </lineage>
</organism>
<feature type="signal peptide" evidence="3">
    <location>
        <begin position="1"/>
        <end position="25"/>
    </location>
</feature>
<feature type="transmembrane region" description="Helical" evidence="2">
    <location>
        <begin position="641"/>
        <end position="665"/>
    </location>
</feature>
<feature type="region of interest" description="Disordered" evidence="1">
    <location>
        <begin position="204"/>
        <end position="232"/>
    </location>
</feature>
<feature type="region of interest" description="Disordered" evidence="1">
    <location>
        <begin position="606"/>
        <end position="627"/>
    </location>
</feature>
<feature type="compositionally biased region" description="Basic and acidic residues" evidence="1">
    <location>
        <begin position="316"/>
        <end position="353"/>
    </location>
</feature>
<keyword evidence="4" id="KW-1185">Reference proteome</keyword>
<dbReference type="Proteomes" id="UP000887574">
    <property type="component" value="Unplaced"/>
</dbReference>
<protein>
    <submittedName>
        <fullName evidence="5">Uncharacterized protein</fullName>
    </submittedName>
</protein>
<evidence type="ECO:0000313" key="4">
    <source>
        <dbReference type="Proteomes" id="UP000887574"/>
    </source>
</evidence>
<feature type="chain" id="PRO_5037287509" evidence="3">
    <location>
        <begin position="26"/>
        <end position="830"/>
    </location>
</feature>
<dbReference type="WBParaSite" id="jg5454">
    <property type="protein sequence ID" value="jg5454"/>
    <property type="gene ID" value="jg5454"/>
</dbReference>
<name>A0A915EEC5_9BILA</name>
<sequence length="830" mass="92330">MNFSRLCVICGSPLLMLFLIASCFSYPCVINAFALDDRITASDSLLADKDQNKEIKFEVPFDSEYKVLSLRAPSNRVFTHKVQFIFFYANDNCTMQMMWDKTGFTLSASDGGNATRISTSDIFKRPSDIKIVLKQSGSLLQHVSYESTKRVYTKFHPCWFGFNPDFENYLLDFNMKASSMSYKANPEGDKCVFAVEFNHLYESSNSSQPRNAVPAIPSTTGTDPDAQSGKEKNESKRFDVYCLQGWMYTAITESMLFLSVIVCVLVYYGCLVRRKQEDEEAAVNYITHAEEELQHQSEGVQPDKSPAAEVKSATIDNKEEEQKKMIREKLRKRSAEAKEYQKPRKGAEKKEASSMDVLVSLDSHSKRKVDSALTVPAKVKGYVPKKDVQTPVKDTCLSQLLSIAKPTLSRLQRLKEASRMEVGANSPPFEIEPLSLSLSPSNMRSSIDLLVPDRKSFSFRIISPENCEYPTPWVEVSIGEMPCQLKFSWLHSKSLYIQDCHASDEEDVLKLLSDYDSKEYDKSHMVGAVDCDNGVSDVTVLYVSGQLYAFTEATLVSFVPVFDLDFGVPLTTVFKYATKFSMSAENVKCDLAVFFSEKYQRSNLPEPTPSAANVPGESVTPSANGSSGNVNQAGVSIAGCAWMWIAIVEIIIFIILVIAGVVYYVMVIRPKRQRPVKFNYVDGSMDEANSERLFMKASEGAAQSEGVEVVQGADLKDKVEEAKTTEVKVAEVKAEEVKAEEPETVATSNQTKKEGSMDVLVSLDSNSKKKILSASPVPAKVKGYIPKKDVHTPAKGYVPKPAAVNCQVDFVQTPVPKGGKPVKKKPKREQ</sequence>
<reference evidence="5" key="1">
    <citation type="submission" date="2022-11" db="UniProtKB">
        <authorList>
            <consortium name="WormBaseParasite"/>
        </authorList>
    </citation>
    <scope>IDENTIFICATION</scope>
</reference>
<evidence type="ECO:0000313" key="5">
    <source>
        <dbReference type="WBParaSite" id="jg5454"/>
    </source>
</evidence>
<keyword evidence="2" id="KW-0472">Membrane</keyword>
<evidence type="ECO:0000256" key="2">
    <source>
        <dbReference type="SAM" id="Phobius"/>
    </source>
</evidence>